<evidence type="ECO:0000313" key="4">
    <source>
        <dbReference type="EMBL" id="EEF78408.1"/>
    </source>
</evidence>
<sequence length="308" mass="34315">MKVLVTGANGFVGNALVRFLHQADCDVNAVIRQGNLIGKANAVFTKDIRKDTEWSDALNGVSIVVHTAARAHVIDDNVRESLQAFREVNTLGTLNLAEQAAKKGVKRFIFISTIGVNGAVTYGQSFSEEDVPQPHNDYAVSKWEAEQGLMRIAAETGMAVTIIRPPLIYGPGAPGNFRTLAKWVRKGVPLPFARINNSRSFLALDNLIDFIVLSMTHPKAINETFLLADSRDVSTSELITSIADAYHATYRLFYFPRKAVYYLAKLARREQMYKQLWGSLEIDLTKARTLLGWQPLVTMDEQLNKMVK</sequence>
<dbReference type="Proteomes" id="UP000004679">
    <property type="component" value="Unassembled WGS sequence"/>
</dbReference>
<dbReference type="EMBL" id="GG657907">
    <property type="protein sequence ID" value="EEF78408.1"/>
    <property type="molecule type" value="Genomic_DNA"/>
</dbReference>
<keyword evidence="5" id="KW-1185">Reference proteome</keyword>
<dbReference type="InterPro" id="IPR036291">
    <property type="entry name" value="NAD(P)-bd_dom_sf"/>
</dbReference>
<dbReference type="HOGENOM" id="CLU_007383_6_1_6"/>
<comment type="pathway">
    <text evidence="1">Bacterial outer membrane biogenesis; LPS O-antigen biosynthesis.</text>
</comment>
<organism evidence="4 5">
    <name type="scientific">Methylophaga thiooxydans DMS010</name>
    <dbReference type="NCBI Taxonomy" id="637616"/>
    <lineage>
        <taxon>Bacteria</taxon>
        <taxon>Pseudomonadati</taxon>
        <taxon>Pseudomonadota</taxon>
        <taxon>Gammaproteobacteria</taxon>
        <taxon>Thiotrichales</taxon>
        <taxon>Piscirickettsiaceae</taxon>
        <taxon>Methylophaga</taxon>
    </lineage>
</organism>
<protein>
    <submittedName>
        <fullName evidence="4">NAD dependent epimerase/dehydratase family</fullName>
    </submittedName>
</protein>
<proteinExistence type="inferred from homology"/>
<name>C0N9X0_9GAMM</name>
<dbReference type="Pfam" id="PF01370">
    <property type="entry name" value="Epimerase"/>
    <property type="match status" value="1"/>
</dbReference>
<evidence type="ECO:0000313" key="5">
    <source>
        <dbReference type="Proteomes" id="UP000004679"/>
    </source>
</evidence>
<dbReference type="OrthoDB" id="9801056at2"/>
<evidence type="ECO:0000259" key="3">
    <source>
        <dbReference type="Pfam" id="PF01370"/>
    </source>
</evidence>
<dbReference type="AlphaFoldDB" id="C0N9X0"/>
<comment type="similarity">
    <text evidence="2">Belongs to the NAD(P)-dependent epimerase/dehydratase family.</text>
</comment>
<dbReference type="InterPro" id="IPR001509">
    <property type="entry name" value="Epimerase_deHydtase"/>
</dbReference>
<evidence type="ECO:0000256" key="2">
    <source>
        <dbReference type="ARBA" id="ARBA00007637"/>
    </source>
</evidence>
<dbReference type="RefSeq" id="WP_008292314.1">
    <property type="nucleotide sequence ID" value="NZ_GG657907.1"/>
</dbReference>
<reference evidence="4 5" key="1">
    <citation type="journal article" date="2011" name="J. Bacteriol.">
        <title>Draft genome sequence of the chemolithoheterotrophic, halophilic methylotroph Methylophaga thiooxydans DMS010.</title>
        <authorList>
            <person name="Boden R."/>
            <person name="Ferriera S."/>
            <person name="Johnson J."/>
            <person name="Kelly D.P."/>
            <person name="Murrell J.C."/>
            <person name="Schafer H."/>
        </authorList>
    </citation>
    <scope>NUCLEOTIDE SEQUENCE [LARGE SCALE GENOMIC DNA]</scope>
    <source>
        <strain evidence="4 5">DMS010</strain>
    </source>
</reference>
<dbReference type="PANTHER" id="PTHR43000">
    <property type="entry name" value="DTDP-D-GLUCOSE 4,6-DEHYDRATASE-RELATED"/>
    <property type="match status" value="1"/>
</dbReference>
<dbReference type="SUPFAM" id="SSF51735">
    <property type="entry name" value="NAD(P)-binding Rossmann-fold domains"/>
    <property type="match status" value="1"/>
</dbReference>
<accession>C0N9X0</accession>
<feature type="domain" description="NAD-dependent epimerase/dehydratase" evidence="3">
    <location>
        <begin position="3"/>
        <end position="222"/>
    </location>
</feature>
<evidence type="ECO:0000256" key="1">
    <source>
        <dbReference type="ARBA" id="ARBA00005125"/>
    </source>
</evidence>
<dbReference type="Gene3D" id="3.40.50.720">
    <property type="entry name" value="NAD(P)-binding Rossmann-like Domain"/>
    <property type="match status" value="1"/>
</dbReference>
<gene>
    <name evidence="4" type="ORF">MDMS009_2952</name>
</gene>